<name>A0A0F6P922_PLAFA</name>
<dbReference type="SUPFAM" id="SSF140924">
    <property type="entry name" value="Duffy binding domain-like"/>
    <property type="match status" value="1"/>
</dbReference>
<feature type="domain" description="Duffy-antigen binding" evidence="1">
    <location>
        <begin position="111"/>
        <end position="315"/>
    </location>
</feature>
<accession>A0A0F6P922</accession>
<evidence type="ECO:0000313" key="4">
    <source>
        <dbReference type="EMBL" id="AJD77390.1"/>
    </source>
</evidence>
<dbReference type="Gene3D" id="1.20.1310.20">
    <property type="entry name" value="Duffy-antigen binding domain"/>
    <property type="match status" value="1"/>
</dbReference>
<feature type="non-terminal residue" evidence="4">
    <location>
        <position position="399"/>
    </location>
</feature>
<evidence type="ECO:0000259" key="3">
    <source>
        <dbReference type="Pfam" id="PF22672"/>
    </source>
</evidence>
<feature type="non-terminal residue" evidence="4">
    <location>
        <position position="1"/>
    </location>
</feature>
<dbReference type="InterPro" id="IPR008602">
    <property type="entry name" value="Duffy-antigen-binding"/>
</dbReference>
<dbReference type="InterPro" id="IPR054595">
    <property type="entry name" value="DBL_C"/>
</dbReference>
<evidence type="ECO:0000259" key="1">
    <source>
        <dbReference type="Pfam" id="PF05424"/>
    </source>
</evidence>
<protein>
    <submittedName>
        <fullName evidence="4">Erythrocyte membrane protein 1</fullName>
    </submittedName>
</protein>
<dbReference type="Pfam" id="PF15447">
    <property type="entry name" value="NTS"/>
    <property type="match status" value="1"/>
</dbReference>
<dbReference type="Gene3D" id="1.20.58.830">
    <property type="match status" value="1"/>
</dbReference>
<dbReference type="GO" id="GO:0016020">
    <property type="term" value="C:membrane"/>
    <property type="evidence" value="ECO:0007669"/>
    <property type="project" value="InterPro"/>
</dbReference>
<sequence length="399" mass="46057">RDGIDDKDAKHLLDSIGKKVYEQVKNDAKTYKDELKGNLQKAKGNDELASTNKTCALVDDYYNNHLNGNSERHPCRKDGTGKEEVNRFSDTLGGQCTDHRIKGNERNKTGGACAPLRRLHLCDYNLEKISTKKIDNTHKLLAEVCLAAKYEGETLTTQHGKHHRGSTGSTICTVLARSFADIGDIIRGKDLYLGYDDEEKEQREKLEKSLKTIFGKIYNELSNGKKGEIEARYNDTPYYYKLREDWWTANRSTVWKALTCDHRLGGNAYFRKTCNDNGIFSQANHYCRCNGDQPGEDKANVDPPTYFDYVPQYLRWFEEWAEDFCRKRKHKLENAKNKCRGKNGKDKYCDLNRHDCKKTVRGDHVFVEEDNCNDCSVACKPFVKWLDNQKLEFLKQKKK</sequence>
<dbReference type="VEuPathDB" id="PlasmoDB:PfGN01_120046800"/>
<dbReference type="InterPro" id="IPR029210">
    <property type="entry name" value="PfEMP1_NTS"/>
</dbReference>
<dbReference type="AlphaFoldDB" id="A0A0F6P922"/>
<dbReference type="Pfam" id="PF22672">
    <property type="entry name" value="DBL_C"/>
    <property type="match status" value="1"/>
</dbReference>
<gene>
    <name evidence="4" type="primary">var167</name>
</gene>
<feature type="domain" description="Plasmodium falciparum erythrocyte membrane protein-1 N-terminal segment" evidence="2">
    <location>
        <begin position="8"/>
        <end position="43"/>
    </location>
</feature>
<dbReference type="FunFam" id="1.20.1310.20:FF:000001">
    <property type="entry name" value="Erythrocyte membrane protein 1, PfEMP1"/>
    <property type="match status" value="1"/>
</dbReference>
<proteinExistence type="predicted"/>
<organism evidence="4">
    <name type="scientific">Plasmodium falciparum</name>
    <name type="common">malaria parasite P. falciparum</name>
    <dbReference type="NCBI Taxonomy" id="5833"/>
    <lineage>
        <taxon>Eukaryota</taxon>
        <taxon>Sar</taxon>
        <taxon>Alveolata</taxon>
        <taxon>Apicomplexa</taxon>
        <taxon>Aconoidasida</taxon>
        <taxon>Haemosporida</taxon>
        <taxon>Plasmodiidae</taxon>
        <taxon>Plasmodium</taxon>
        <taxon>Plasmodium (Laverania)</taxon>
    </lineage>
</organism>
<reference evidence="4" key="1">
    <citation type="journal article" date="2015" name="Malar. J.">
        <title>Transcription of the var genes from a freshly-obtained field isolate of Plasmodium falciparum shows more variable switching patterns than long laboratory-adapted isolates.</title>
        <authorList>
            <person name="Ye R."/>
            <person name="Zhang D."/>
            <person name="Chen B."/>
            <person name="Zhu Y."/>
            <person name="Zhang Y."/>
            <person name="Wang S."/>
            <person name="Pan W."/>
        </authorList>
    </citation>
    <scope>NUCLEOTIDE SEQUENCE</scope>
    <source>
        <strain evidence="4">FCYN0906-5H</strain>
    </source>
</reference>
<dbReference type="Pfam" id="PF05424">
    <property type="entry name" value="Duffy_binding"/>
    <property type="match status" value="1"/>
</dbReference>
<dbReference type="EMBL" id="KJ856460">
    <property type="protein sequence ID" value="AJD77390.1"/>
    <property type="molecule type" value="Genomic_DNA"/>
</dbReference>
<dbReference type="InterPro" id="IPR042202">
    <property type="entry name" value="Duffy-ag-bd_sf"/>
</dbReference>
<evidence type="ECO:0000259" key="2">
    <source>
        <dbReference type="Pfam" id="PF15447"/>
    </source>
</evidence>
<feature type="domain" description="Duffy-binding-like" evidence="3">
    <location>
        <begin position="319"/>
        <end position="399"/>
    </location>
</feature>
<dbReference type="GO" id="GO:0046789">
    <property type="term" value="F:host cell surface receptor binding"/>
    <property type="evidence" value="ECO:0007669"/>
    <property type="project" value="InterPro"/>
</dbReference>